<comment type="caution">
    <text evidence="1">The sequence shown here is derived from an EMBL/GenBank/DDBJ whole genome shotgun (WGS) entry which is preliminary data.</text>
</comment>
<evidence type="ECO:0000313" key="2">
    <source>
        <dbReference type="Proteomes" id="UP000559027"/>
    </source>
</evidence>
<dbReference type="AlphaFoldDB" id="A0A8H5LJL2"/>
<proteinExistence type="predicted"/>
<sequence>MAPPRAIRIGILNCGQLSGAVKEINGDNPEIFTRFWTSTAPPNVRLLVDCWDVKDMEFPEERRLDDYDLFMVTGSGKNFLFMFPEKVK</sequence>
<dbReference type="OrthoDB" id="92161at2759"/>
<evidence type="ECO:0000313" key="1">
    <source>
        <dbReference type="EMBL" id="KAF5359721.1"/>
    </source>
</evidence>
<name>A0A8H5LJL2_9AGAR</name>
<reference evidence="1 2" key="1">
    <citation type="journal article" date="2020" name="ISME J.">
        <title>Uncovering the hidden diversity of litter-decomposition mechanisms in mushroom-forming fungi.</title>
        <authorList>
            <person name="Floudas D."/>
            <person name="Bentzer J."/>
            <person name="Ahren D."/>
            <person name="Johansson T."/>
            <person name="Persson P."/>
            <person name="Tunlid A."/>
        </authorList>
    </citation>
    <scope>NUCLEOTIDE SEQUENCE [LARGE SCALE GENOMIC DNA]</scope>
    <source>
        <strain evidence="1 2">CBS 146.42</strain>
    </source>
</reference>
<dbReference type="EMBL" id="JAACJO010000004">
    <property type="protein sequence ID" value="KAF5359721.1"/>
    <property type="molecule type" value="Genomic_DNA"/>
</dbReference>
<accession>A0A8H5LJL2</accession>
<protein>
    <submittedName>
        <fullName evidence="1">Uncharacterized protein</fullName>
    </submittedName>
</protein>
<gene>
    <name evidence="1" type="ORF">D9756_003062</name>
</gene>
<keyword evidence="2" id="KW-1185">Reference proteome</keyword>
<dbReference type="Proteomes" id="UP000559027">
    <property type="component" value="Unassembled WGS sequence"/>
</dbReference>
<organism evidence="1 2">
    <name type="scientific">Leucocoprinus leucothites</name>
    <dbReference type="NCBI Taxonomy" id="201217"/>
    <lineage>
        <taxon>Eukaryota</taxon>
        <taxon>Fungi</taxon>
        <taxon>Dikarya</taxon>
        <taxon>Basidiomycota</taxon>
        <taxon>Agaricomycotina</taxon>
        <taxon>Agaricomycetes</taxon>
        <taxon>Agaricomycetidae</taxon>
        <taxon>Agaricales</taxon>
        <taxon>Agaricineae</taxon>
        <taxon>Agaricaceae</taxon>
        <taxon>Leucocoprinus</taxon>
    </lineage>
</organism>